<keyword evidence="3" id="KW-1185">Reference proteome</keyword>
<feature type="compositionally biased region" description="Basic residues" evidence="1">
    <location>
        <begin position="196"/>
        <end position="207"/>
    </location>
</feature>
<organism evidence="2 3">
    <name type="scientific">Protopolystoma xenopodis</name>
    <dbReference type="NCBI Taxonomy" id="117903"/>
    <lineage>
        <taxon>Eukaryota</taxon>
        <taxon>Metazoa</taxon>
        <taxon>Spiralia</taxon>
        <taxon>Lophotrochozoa</taxon>
        <taxon>Platyhelminthes</taxon>
        <taxon>Monogenea</taxon>
        <taxon>Polyopisthocotylea</taxon>
        <taxon>Polystomatidea</taxon>
        <taxon>Polystomatidae</taxon>
        <taxon>Protopolystoma</taxon>
    </lineage>
</organism>
<dbReference type="Proteomes" id="UP000784294">
    <property type="component" value="Unassembled WGS sequence"/>
</dbReference>
<comment type="caution">
    <text evidence="2">The sequence shown here is derived from an EMBL/GenBank/DDBJ whole genome shotgun (WGS) entry which is preliminary data.</text>
</comment>
<evidence type="ECO:0000313" key="2">
    <source>
        <dbReference type="EMBL" id="VEL13909.1"/>
    </source>
</evidence>
<proteinExistence type="predicted"/>
<feature type="region of interest" description="Disordered" evidence="1">
    <location>
        <begin position="196"/>
        <end position="238"/>
    </location>
</feature>
<evidence type="ECO:0000313" key="3">
    <source>
        <dbReference type="Proteomes" id="UP000784294"/>
    </source>
</evidence>
<dbReference type="OrthoDB" id="418911at2759"/>
<sequence length="254" mass="27612">MFARLHNRAEAGIRLTLEAKFSSEILQQEQRCSTESKIARLNVRPEIRSRLNTLNNLLPRLQDKPVSSDALAGGPGNQSNNASGGGTSSSSPGKLPTVDEAWNLPIPAELTQRQMNLMMQAAASTTQTGSSGLVSGPDLATLELIPGEQSMGPVSGAQAGGRKRSSFAGLLIPETPCLPNPSLRARLTECLKAHRQRRKQQWRRRKGRTDLVDKAEDNDSCEEDGEDEGEEKIKIEKEDEGDESFILGIILIEG</sequence>
<feature type="compositionally biased region" description="Low complexity" evidence="1">
    <location>
        <begin position="77"/>
        <end position="93"/>
    </location>
</feature>
<feature type="compositionally biased region" description="Basic and acidic residues" evidence="1">
    <location>
        <begin position="208"/>
        <end position="217"/>
    </location>
</feature>
<protein>
    <submittedName>
        <fullName evidence="2">Uncharacterized protein</fullName>
    </submittedName>
</protein>
<feature type="region of interest" description="Disordered" evidence="1">
    <location>
        <begin position="59"/>
        <end position="99"/>
    </location>
</feature>
<dbReference type="EMBL" id="CAAALY010019359">
    <property type="protein sequence ID" value="VEL13909.1"/>
    <property type="molecule type" value="Genomic_DNA"/>
</dbReference>
<dbReference type="AlphaFoldDB" id="A0A448WKE1"/>
<reference evidence="2" key="1">
    <citation type="submission" date="2018-11" db="EMBL/GenBank/DDBJ databases">
        <authorList>
            <consortium name="Pathogen Informatics"/>
        </authorList>
    </citation>
    <scope>NUCLEOTIDE SEQUENCE</scope>
</reference>
<accession>A0A448WKE1</accession>
<name>A0A448WKE1_9PLAT</name>
<feature type="compositionally biased region" description="Acidic residues" evidence="1">
    <location>
        <begin position="218"/>
        <end position="230"/>
    </location>
</feature>
<gene>
    <name evidence="2" type="ORF">PXEA_LOCUS7349</name>
</gene>
<evidence type="ECO:0000256" key="1">
    <source>
        <dbReference type="SAM" id="MobiDB-lite"/>
    </source>
</evidence>